<dbReference type="InterPro" id="IPR001722">
    <property type="entry name" value="Glyco_hydro_7"/>
</dbReference>
<evidence type="ECO:0000256" key="3">
    <source>
        <dbReference type="ARBA" id="ARBA00012561"/>
    </source>
</evidence>
<dbReference type="Pfam" id="PF00840">
    <property type="entry name" value="Glyco_hydro_7"/>
    <property type="match status" value="1"/>
</dbReference>
<proteinExistence type="inferred from homology"/>
<evidence type="ECO:0000256" key="2">
    <source>
        <dbReference type="ARBA" id="ARBA00006044"/>
    </source>
</evidence>
<name>A0A8J2RQ39_9CRUS</name>
<dbReference type="GO" id="GO:0030245">
    <property type="term" value="P:cellulose catabolic process"/>
    <property type="evidence" value="ECO:0007669"/>
    <property type="project" value="UniProtKB-KW"/>
</dbReference>
<evidence type="ECO:0000256" key="9">
    <source>
        <dbReference type="ARBA" id="ARBA00023326"/>
    </source>
</evidence>
<evidence type="ECO:0000313" key="11">
    <source>
        <dbReference type="Proteomes" id="UP000789390"/>
    </source>
</evidence>
<dbReference type="Gene3D" id="2.70.100.10">
    <property type="entry name" value="Glycoside hydrolase, family 7, domain"/>
    <property type="match status" value="1"/>
</dbReference>
<keyword evidence="5" id="KW-0378">Hydrolase</keyword>
<dbReference type="EMBL" id="CAKKLH010000201">
    <property type="protein sequence ID" value="CAH0105820.1"/>
    <property type="molecule type" value="Genomic_DNA"/>
</dbReference>
<sequence length="168" mass="18495">MLKIGPLELLILHFSYINGCAYLPYALGKKIFYGCGPSYCVDTIKPFTIVTRFVSDDGTDTGNLKEIQRFYKQNGRTIPNPTVSDFNSISDACCAHYNFNNLGGISAMNYGLKKGMVLTMGMAGYPDNPDVWGWLDKNPMVLVPSIVTQIPVSHMAISNMGLSDQLPI</sequence>
<dbReference type="PANTHER" id="PTHR33753:SF2">
    <property type="entry name" value="GLYCOSIDE HYDROLASE FAMILY 7 PROTEIN"/>
    <property type="match status" value="1"/>
</dbReference>
<keyword evidence="9" id="KW-0624">Polysaccharide degradation</keyword>
<dbReference type="InterPro" id="IPR037019">
    <property type="entry name" value="Glyco_hydro_7_sf"/>
</dbReference>
<dbReference type="InterPro" id="IPR013320">
    <property type="entry name" value="ConA-like_dom_sf"/>
</dbReference>
<evidence type="ECO:0000256" key="5">
    <source>
        <dbReference type="ARBA" id="ARBA00022801"/>
    </source>
</evidence>
<keyword evidence="8" id="KW-0326">Glycosidase</keyword>
<protein>
    <recommendedName>
        <fullName evidence="3">cellulose 1,4-beta-cellobiosidase (non-reducing end)</fullName>
        <ecNumber evidence="3">3.2.1.91</ecNumber>
    </recommendedName>
</protein>
<dbReference type="AlphaFoldDB" id="A0A8J2RQ39"/>
<dbReference type="PANTHER" id="PTHR33753">
    <property type="entry name" value="1,4-BETA-D-GLUCAN CELLOBIOHYDROLASE B"/>
    <property type="match status" value="1"/>
</dbReference>
<evidence type="ECO:0000256" key="4">
    <source>
        <dbReference type="ARBA" id="ARBA00022729"/>
    </source>
</evidence>
<evidence type="ECO:0000256" key="1">
    <source>
        <dbReference type="ARBA" id="ARBA00001641"/>
    </source>
</evidence>
<keyword evidence="7" id="KW-0119">Carbohydrate metabolism</keyword>
<keyword evidence="6" id="KW-0136">Cellulose degradation</keyword>
<comment type="catalytic activity">
    <reaction evidence="1">
        <text>Hydrolysis of (1-&gt;4)-beta-D-glucosidic linkages in cellulose and cellotetraose, releasing cellobiose from the non-reducing ends of the chains.</text>
        <dbReference type="EC" id="3.2.1.91"/>
    </reaction>
</comment>
<evidence type="ECO:0000256" key="8">
    <source>
        <dbReference type="ARBA" id="ARBA00023295"/>
    </source>
</evidence>
<dbReference type="EC" id="3.2.1.91" evidence="3"/>
<gene>
    <name evidence="10" type="ORF">DGAL_LOCUS8891</name>
</gene>
<dbReference type="SUPFAM" id="SSF49899">
    <property type="entry name" value="Concanavalin A-like lectins/glucanases"/>
    <property type="match status" value="1"/>
</dbReference>
<evidence type="ECO:0000256" key="6">
    <source>
        <dbReference type="ARBA" id="ARBA00023001"/>
    </source>
</evidence>
<keyword evidence="4" id="KW-0732">Signal</keyword>
<keyword evidence="11" id="KW-1185">Reference proteome</keyword>
<evidence type="ECO:0000313" key="10">
    <source>
        <dbReference type="EMBL" id="CAH0105820.1"/>
    </source>
</evidence>
<evidence type="ECO:0000256" key="7">
    <source>
        <dbReference type="ARBA" id="ARBA00023277"/>
    </source>
</evidence>
<comment type="caution">
    <text evidence="10">The sequence shown here is derived from an EMBL/GenBank/DDBJ whole genome shotgun (WGS) entry which is preliminary data.</text>
</comment>
<dbReference type="Proteomes" id="UP000789390">
    <property type="component" value="Unassembled WGS sequence"/>
</dbReference>
<comment type="similarity">
    <text evidence="2">Belongs to the glycosyl hydrolase 7 (cellulase C) family.</text>
</comment>
<reference evidence="10" key="1">
    <citation type="submission" date="2021-11" db="EMBL/GenBank/DDBJ databases">
        <authorList>
            <person name="Schell T."/>
        </authorList>
    </citation>
    <scope>NUCLEOTIDE SEQUENCE</scope>
    <source>
        <strain evidence="10">M5</strain>
    </source>
</reference>
<dbReference type="OrthoDB" id="412382at2759"/>
<accession>A0A8J2RQ39</accession>
<organism evidence="10 11">
    <name type="scientific">Daphnia galeata</name>
    <dbReference type="NCBI Taxonomy" id="27404"/>
    <lineage>
        <taxon>Eukaryota</taxon>
        <taxon>Metazoa</taxon>
        <taxon>Ecdysozoa</taxon>
        <taxon>Arthropoda</taxon>
        <taxon>Crustacea</taxon>
        <taxon>Branchiopoda</taxon>
        <taxon>Diplostraca</taxon>
        <taxon>Cladocera</taxon>
        <taxon>Anomopoda</taxon>
        <taxon>Daphniidae</taxon>
        <taxon>Daphnia</taxon>
    </lineage>
</organism>
<dbReference type="GO" id="GO:0016162">
    <property type="term" value="F:cellulose 1,4-beta-cellobiosidase activity"/>
    <property type="evidence" value="ECO:0007669"/>
    <property type="project" value="UniProtKB-EC"/>
</dbReference>